<gene>
    <name evidence="3" type="ORF">BD324DRAFT_610076</name>
</gene>
<dbReference type="OrthoDB" id="2596791at2759"/>
<name>A0A1Y1U8V1_9TREE</name>
<feature type="compositionally biased region" description="Polar residues" evidence="1">
    <location>
        <begin position="181"/>
        <end position="200"/>
    </location>
</feature>
<feature type="region of interest" description="Disordered" evidence="1">
    <location>
        <begin position="1"/>
        <end position="82"/>
    </location>
</feature>
<accession>A0A1Y1U8V1</accession>
<dbReference type="GeneID" id="33555994"/>
<feature type="compositionally biased region" description="Polar residues" evidence="1">
    <location>
        <begin position="22"/>
        <end position="47"/>
    </location>
</feature>
<keyword evidence="2" id="KW-1133">Transmembrane helix</keyword>
<evidence type="ECO:0000313" key="3">
    <source>
        <dbReference type="EMBL" id="ORX34471.1"/>
    </source>
</evidence>
<proteinExistence type="predicted"/>
<evidence type="ECO:0000256" key="1">
    <source>
        <dbReference type="SAM" id="MobiDB-lite"/>
    </source>
</evidence>
<keyword evidence="2" id="KW-0472">Membrane</keyword>
<feature type="compositionally biased region" description="Low complexity" evidence="1">
    <location>
        <begin position="71"/>
        <end position="82"/>
    </location>
</feature>
<dbReference type="AlphaFoldDB" id="A0A1Y1U8V1"/>
<dbReference type="Proteomes" id="UP000193218">
    <property type="component" value="Unassembled WGS sequence"/>
</dbReference>
<reference evidence="3 4" key="1">
    <citation type="submission" date="2017-03" db="EMBL/GenBank/DDBJ databases">
        <title>Widespread Adenine N6-methylation of Active Genes in Fungi.</title>
        <authorList>
            <consortium name="DOE Joint Genome Institute"/>
            <person name="Mondo S.J."/>
            <person name="Dannebaum R.O."/>
            <person name="Kuo R.C."/>
            <person name="Louie K.B."/>
            <person name="Bewick A.J."/>
            <person name="Labutti K."/>
            <person name="Haridas S."/>
            <person name="Kuo A."/>
            <person name="Salamov A."/>
            <person name="Ahrendt S.R."/>
            <person name="Lau R."/>
            <person name="Bowen B.P."/>
            <person name="Lipzen A."/>
            <person name="Sullivan W."/>
            <person name="Andreopoulos W.B."/>
            <person name="Clum A."/>
            <person name="Lindquist E."/>
            <person name="Daum C."/>
            <person name="Northen T.R."/>
            <person name="Ramamoorthy G."/>
            <person name="Schmitz R.J."/>
            <person name="Gryganskyi A."/>
            <person name="Culley D."/>
            <person name="Magnuson J."/>
            <person name="James T.Y."/>
            <person name="O'Malley M.A."/>
            <person name="Stajich J.E."/>
            <person name="Spatafora J.W."/>
            <person name="Visel A."/>
            <person name="Grigoriev I.V."/>
        </authorList>
    </citation>
    <scope>NUCLEOTIDE SEQUENCE [LARGE SCALE GENOMIC DNA]</scope>
    <source>
        <strain evidence="3 4">NRRL Y-17943</strain>
    </source>
</reference>
<feature type="compositionally biased region" description="Pro residues" evidence="1">
    <location>
        <begin position="246"/>
        <end position="258"/>
    </location>
</feature>
<feature type="transmembrane region" description="Helical" evidence="2">
    <location>
        <begin position="368"/>
        <end position="390"/>
    </location>
</feature>
<dbReference type="RefSeq" id="XP_021868734.1">
    <property type="nucleotide sequence ID" value="XM_022014186.1"/>
</dbReference>
<comment type="caution">
    <text evidence="3">The sequence shown here is derived from an EMBL/GenBank/DDBJ whole genome shotgun (WGS) entry which is preliminary data.</text>
</comment>
<keyword evidence="2" id="KW-0812">Transmembrane</keyword>
<sequence>MSRSKSPIPPSPLGPGFRSLSPARSQSPNGRPKTESQVANFDRSNTPLIRPRPTHLAPAISLRPPSEHRVSTASSVRDSSSSGFDFMEAMLAPYEREDNKGEDGDVEFIRGPNHVTFTPHDGSDGPRAGARRDRAPDKVSFLESHDRVRSLSGQVDDDSSTERRSIVHFPSPNTGYPPMSQIRSDTSRQPSPQQSTNHSLRPSPRIVVPMSPRTPPAAHQVSRQVYAIPQLPPTGTPVSPHLAAPPASPAPSLSPPKSPFAEPSLASHRSSTSSESIAGYDLLKEKKALFRGGEDEVFSPISPRKGRQESGLRPGARARNGVPSTMDFWKRFSVSVNKLDAMQMEKGQSGDSEWLSDAQKRRNRSKCLIIAALILLLIIIVAVTVGVVVAKQNEPEPSTLKPVCIRSPGGSGGGAAAGATGAGC</sequence>
<keyword evidence="4" id="KW-1185">Reference proteome</keyword>
<dbReference type="InParanoid" id="A0A1Y1U8V1"/>
<protein>
    <submittedName>
        <fullName evidence="3">Uncharacterized protein</fullName>
    </submittedName>
</protein>
<organism evidence="3 4">
    <name type="scientific">Kockovaella imperatae</name>
    <dbReference type="NCBI Taxonomy" id="4999"/>
    <lineage>
        <taxon>Eukaryota</taxon>
        <taxon>Fungi</taxon>
        <taxon>Dikarya</taxon>
        <taxon>Basidiomycota</taxon>
        <taxon>Agaricomycotina</taxon>
        <taxon>Tremellomycetes</taxon>
        <taxon>Tremellales</taxon>
        <taxon>Cuniculitremaceae</taxon>
        <taxon>Kockovaella</taxon>
    </lineage>
</organism>
<evidence type="ECO:0000256" key="2">
    <source>
        <dbReference type="SAM" id="Phobius"/>
    </source>
</evidence>
<evidence type="ECO:0000313" key="4">
    <source>
        <dbReference type="Proteomes" id="UP000193218"/>
    </source>
</evidence>
<dbReference type="EMBL" id="NBSH01000014">
    <property type="protein sequence ID" value="ORX34471.1"/>
    <property type="molecule type" value="Genomic_DNA"/>
</dbReference>
<feature type="region of interest" description="Disordered" evidence="1">
    <location>
        <begin position="97"/>
        <end position="275"/>
    </location>
</feature>
<feature type="region of interest" description="Disordered" evidence="1">
    <location>
        <begin position="296"/>
        <end position="320"/>
    </location>
</feature>